<dbReference type="AlphaFoldDB" id="A0A9D4YPB4"/>
<feature type="compositionally biased region" description="Basic and acidic residues" evidence="1">
    <location>
        <begin position="105"/>
        <end position="171"/>
    </location>
</feature>
<proteinExistence type="predicted"/>
<dbReference type="EMBL" id="JABSTV010001245">
    <property type="protein sequence ID" value="KAH7983472.1"/>
    <property type="molecule type" value="Genomic_DNA"/>
</dbReference>
<accession>A0A9D4YPB4</accession>
<feature type="compositionally biased region" description="Basic and acidic residues" evidence="1">
    <location>
        <begin position="9"/>
        <end position="34"/>
    </location>
</feature>
<evidence type="ECO:0000313" key="3">
    <source>
        <dbReference type="Proteomes" id="UP000821837"/>
    </source>
</evidence>
<gene>
    <name evidence="2" type="ORF">HPB52_012286</name>
</gene>
<reference evidence="2" key="2">
    <citation type="submission" date="2021-09" db="EMBL/GenBank/DDBJ databases">
        <authorList>
            <person name="Jia N."/>
            <person name="Wang J."/>
            <person name="Shi W."/>
            <person name="Du L."/>
            <person name="Sun Y."/>
            <person name="Zhan W."/>
            <person name="Jiang J."/>
            <person name="Wang Q."/>
            <person name="Zhang B."/>
            <person name="Ji P."/>
            <person name="Sakyi L.B."/>
            <person name="Cui X."/>
            <person name="Yuan T."/>
            <person name="Jiang B."/>
            <person name="Yang W."/>
            <person name="Lam T.T.-Y."/>
            <person name="Chang Q."/>
            <person name="Ding S."/>
            <person name="Wang X."/>
            <person name="Zhu J."/>
            <person name="Ruan X."/>
            <person name="Zhao L."/>
            <person name="Wei J."/>
            <person name="Que T."/>
            <person name="Du C."/>
            <person name="Cheng J."/>
            <person name="Dai P."/>
            <person name="Han X."/>
            <person name="Huang E."/>
            <person name="Gao Y."/>
            <person name="Liu J."/>
            <person name="Shao H."/>
            <person name="Ye R."/>
            <person name="Li L."/>
            <person name="Wei W."/>
            <person name="Wang X."/>
            <person name="Wang C."/>
            <person name="Huo Q."/>
            <person name="Li W."/>
            <person name="Guo W."/>
            <person name="Chen H."/>
            <person name="Chen S."/>
            <person name="Zhou L."/>
            <person name="Zhou L."/>
            <person name="Ni X."/>
            <person name="Tian J."/>
            <person name="Zhou Y."/>
            <person name="Sheng Y."/>
            <person name="Liu T."/>
            <person name="Pan Y."/>
            <person name="Xia L."/>
            <person name="Li J."/>
            <person name="Zhao F."/>
            <person name="Cao W."/>
        </authorList>
    </citation>
    <scope>NUCLEOTIDE SEQUENCE</scope>
    <source>
        <strain evidence="2">Rsan-2018</strain>
        <tissue evidence="2">Larvae</tissue>
    </source>
</reference>
<organism evidence="2 3">
    <name type="scientific">Rhipicephalus sanguineus</name>
    <name type="common">Brown dog tick</name>
    <name type="synonym">Ixodes sanguineus</name>
    <dbReference type="NCBI Taxonomy" id="34632"/>
    <lineage>
        <taxon>Eukaryota</taxon>
        <taxon>Metazoa</taxon>
        <taxon>Ecdysozoa</taxon>
        <taxon>Arthropoda</taxon>
        <taxon>Chelicerata</taxon>
        <taxon>Arachnida</taxon>
        <taxon>Acari</taxon>
        <taxon>Parasitiformes</taxon>
        <taxon>Ixodida</taxon>
        <taxon>Ixodoidea</taxon>
        <taxon>Ixodidae</taxon>
        <taxon>Rhipicephalinae</taxon>
        <taxon>Rhipicephalus</taxon>
        <taxon>Rhipicephalus</taxon>
    </lineage>
</organism>
<keyword evidence="3" id="KW-1185">Reference proteome</keyword>
<feature type="region of interest" description="Disordered" evidence="1">
    <location>
        <begin position="1"/>
        <end position="192"/>
    </location>
</feature>
<dbReference type="Proteomes" id="UP000821837">
    <property type="component" value="Chromosome 1"/>
</dbReference>
<dbReference type="VEuPathDB" id="VectorBase:RSAN_034193"/>
<evidence type="ECO:0000256" key="1">
    <source>
        <dbReference type="SAM" id="MobiDB-lite"/>
    </source>
</evidence>
<evidence type="ECO:0000313" key="2">
    <source>
        <dbReference type="EMBL" id="KAH7983472.1"/>
    </source>
</evidence>
<sequence length="224" mass="25524">MHGTSTSEEACHDTAPKADMEIDTGGDRQTDDKVGAGFVLVDFRDDDDGVRELDGPTEDLGGREAKDGNAEKTRKRRKRKEKRNHDEQDGDEEREPKKRTVAGKNEGDKDDARAADRESGDTDHDNYKDTDKKDADSGDKQSDAEEKTDGENEPNERKSPAVNDYHVEEWPPPRGEWSWRRQRKHTTQRNVYNGTSTRQQRLMGQICAEACEQKFFSGQFHNVR</sequence>
<comment type="caution">
    <text evidence="2">The sequence shown here is derived from an EMBL/GenBank/DDBJ whole genome shotgun (WGS) entry which is preliminary data.</text>
</comment>
<feature type="compositionally biased region" description="Basic residues" evidence="1">
    <location>
        <begin position="73"/>
        <end position="82"/>
    </location>
</feature>
<feature type="compositionally biased region" description="Basic and acidic residues" evidence="1">
    <location>
        <begin position="50"/>
        <end position="72"/>
    </location>
</feature>
<name>A0A9D4YPB4_RHISA</name>
<protein>
    <submittedName>
        <fullName evidence="2">Uncharacterized protein</fullName>
    </submittedName>
</protein>
<reference evidence="2" key="1">
    <citation type="journal article" date="2020" name="Cell">
        <title>Large-Scale Comparative Analyses of Tick Genomes Elucidate Their Genetic Diversity and Vector Capacities.</title>
        <authorList>
            <consortium name="Tick Genome and Microbiome Consortium (TIGMIC)"/>
            <person name="Jia N."/>
            <person name="Wang J."/>
            <person name="Shi W."/>
            <person name="Du L."/>
            <person name="Sun Y."/>
            <person name="Zhan W."/>
            <person name="Jiang J.F."/>
            <person name="Wang Q."/>
            <person name="Zhang B."/>
            <person name="Ji P."/>
            <person name="Bell-Sakyi L."/>
            <person name="Cui X.M."/>
            <person name="Yuan T.T."/>
            <person name="Jiang B.G."/>
            <person name="Yang W.F."/>
            <person name="Lam T.T."/>
            <person name="Chang Q.C."/>
            <person name="Ding S.J."/>
            <person name="Wang X.J."/>
            <person name="Zhu J.G."/>
            <person name="Ruan X.D."/>
            <person name="Zhao L."/>
            <person name="Wei J.T."/>
            <person name="Ye R.Z."/>
            <person name="Que T.C."/>
            <person name="Du C.H."/>
            <person name="Zhou Y.H."/>
            <person name="Cheng J.X."/>
            <person name="Dai P.F."/>
            <person name="Guo W.B."/>
            <person name="Han X.H."/>
            <person name="Huang E.J."/>
            <person name="Li L.F."/>
            <person name="Wei W."/>
            <person name="Gao Y.C."/>
            <person name="Liu J.Z."/>
            <person name="Shao H.Z."/>
            <person name="Wang X."/>
            <person name="Wang C.C."/>
            <person name="Yang T.C."/>
            <person name="Huo Q.B."/>
            <person name="Li W."/>
            <person name="Chen H.Y."/>
            <person name="Chen S.E."/>
            <person name="Zhou L.G."/>
            <person name="Ni X.B."/>
            <person name="Tian J.H."/>
            <person name="Sheng Y."/>
            <person name="Liu T."/>
            <person name="Pan Y.S."/>
            <person name="Xia L.Y."/>
            <person name="Li J."/>
            <person name="Zhao F."/>
            <person name="Cao W.C."/>
        </authorList>
    </citation>
    <scope>NUCLEOTIDE SEQUENCE</scope>
    <source>
        <strain evidence="2">Rsan-2018</strain>
    </source>
</reference>